<protein>
    <submittedName>
        <fullName evidence="6">Dehydrogenase</fullName>
    </submittedName>
</protein>
<keyword evidence="2" id="KW-0520">NAD</keyword>
<dbReference type="InterPro" id="IPR036291">
    <property type="entry name" value="NAD(P)-bd_dom_sf"/>
</dbReference>
<dbReference type="STRING" id="1549748.WH95_01390"/>
<evidence type="ECO:0000256" key="1">
    <source>
        <dbReference type="ARBA" id="ARBA00023002"/>
    </source>
</evidence>
<comment type="caution">
    <text evidence="6">The sequence shown here is derived from an EMBL/GenBank/DDBJ whole genome shotgun (WGS) entry which is preliminary data.</text>
</comment>
<dbReference type="PANTHER" id="PTHR43060:SF15">
    <property type="entry name" value="3-HYDROXYISOBUTYRATE DEHYDROGENASE-LIKE 1, MITOCHONDRIAL-RELATED"/>
    <property type="match status" value="1"/>
</dbReference>
<dbReference type="PATRIC" id="fig|1549748.8.peg.299"/>
<dbReference type="Gene3D" id="1.10.1040.10">
    <property type="entry name" value="N-(1-d-carboxylethyl)-l-norvaline Dehydrogenase, domain 2"/>
    <property type="match status" value="1"/>
</dbReference>
<dbReference type="GO" id="GO:0016491">
    <property type="term" value="F:oxidoreductase activity"/>
    <property type="evidence" value="ECO:0007669"/>
    <property type="project" value="UniProtKB-KW"/>
</dbReference>
<evidence type="ECO:0000259" key="5">
    <source>
        <dbReference type="Pfam" id="PF14833"/>
    </source>
</evidence>
<dbReference type="InterPro" id="IPR015815">
    <property type="entry name" value="HIBADH-related"/>
</dbReference>
<accession>A0A0M2RGR2</accession>
<dbReference type="InterPro" id="IPR008927">
    <property type="entry name" value="6-PGluconate_DH-like_C_sf"/>
</dbReference>
<feature type="domain" description="6-phosphogluconate dehydrogenase NADP-binding" evidence="4">
    <location>
        <begin position="3"/>
        <end position="161"/>
    </location>
</feature>
<dbReference type="EMBL" id="LANI01000001">
    <property type="protein sequence ID" value="KKJ78753.1"/>
    <property type="molecule type" value="Genomic_DNA"/>
</dbReference>
<evidence type="ECO:0000259" key="4">
    <source>
        <dbReference type="Pfam" id="PF03446"/>
    </source>
</evidence>
<dbReference type="InterPro" id="IPR029154">
    <property type="entry name" value="HIBADH-like_NADP-bd"/>
</dbReference>
<dbReference type="Pfam" id="PF03446">
    <property type="entry name" value="NAD_binding_2"/>
    <property type="match status" value="1"/>
</dbReference>
<dbReference type="RefSeq" id="WP_046501929.1">
    <property type="nucleotide sequence ID" value="NZ_LANI01000001.1"/>
</dbReference>
<dbReference type="Proteomes" id="UP000034491">
    <property type="component" value="Unassembled WGS sequence"/>
</dbReference>
<organism evidence="6 7">
    <name type="scientific">Kiloniella litopenaei</name>
    <dbReference type="NCBI Taxonomy" id="1549748"/>
    <lineage>
        <taxon>Bacteria</taxon>
        <taxon>Pseudomonadati</taxon>
        <taxon>Pseudomonadota</taxon>
        <taxon>Alphaproteobacteria</taxon>
        <taxon>Rhodospirillales</taxon>
        <taxon>Kiloniellaceae</taxon>
        <taxon>Kiloniella</taxon>
    </lineage>
</organism>
<dbReference type="OrthoDB" id="9812907at2"/>
<dbReference type="Gene3D" id="3.40.50.720">
    <property type="entry name" value="NAD(P)-binding Rossmann-like Domain"/>
    <property type="match status" value="1"/>
</dbReference>
<reference evidence="6 7" key="1">
    <citation type="submission" date="2015-03" db="EMBL/GenBank/DDBJ databases">
        <title>Genome sequence of Kiloniella sp. P1-1, isolated from the gut microflora of Pacific white shrimp, Penaeus vannamei.</title>
        <authorList>
            <person name="Shao Z."/>
            <person name="Wang L."/>
            <person name="Li X."/>
        </authorList>
    </citation>
    <scope>NUCLEOTIDE SEQUENCE [LARGE SCALE GENOMIC DNA]</scope>
    <source>
        <strain evidence="6 7">P1-1</strain>
    </source>
</reference>
<proteinExistence type="predicted"/>
<dbReference type="Pfam" id="PF14833">
    <property type="entry name" value="NAD_binding_11"/>
    <property type="match status" value="1"/>
</dbReference>
<evidence type="ECO:0000313" key="7">
    <source>
        <dbReference type="Proteomes" id="UP000034491"/>
    </source>
</evidence>
<feature type="domain" description="3-hydroxyisobutyrate dehydrogenase-like NAD-binding" evidence="5">
    <location>
        <begin position="166"/>
        <end position="287"/>
    </location>
</feature>
<dbReference type="GO" id="GO:0051287">
    <property type="term" value="F:NAD binding"/>
    <property type="evidence" value="ECO:0007669"/>
    <property type="project" value="InterPro"/>
</dbReference>
<evidence type="ECO:0000256" key="2">
    <source>
        <dbReference type="ARBA" id="ARBA00023027"/>
    </source>
</evidence>
<dbReference type="SUPFAM" id="SSF48179">
    <property type="entry name" value="6-phosphogluconate dehydrogenase C-terminal domain-like"/>
    <property type="match status" value="1"/>
</dbReference>
<dbReference type="InterPro" id="IPR006115">
    <property type="entry name" value="6PGDH_NADP-bd"/>
</dbReference>
<dbReference type="SUPFAM" id="SSF51735">
    <property type="entry name" value="NAD(P)-binding Rossmann-fold domains"/>
    <property type="match status" value="1"/>
</dbReference>
<evidence type="ECO:0000313" key="6">
    <source>
        <dbReference type="EMBL" id="KKJ78753.1"/>
    </source>
</evidence>
<dbReference type="GO" id="GO:0050661">
    <property type="term" value="F:NADP binding"/>
    <property type="evidence" value="ECO:0007669"/>
    <property type="project" value="InterPro"/>
</dbReference>
<sequence>MARIAFLGTGLMGTGMAGRLIDAGHDVHVFNRTREKAMPLVERGATLAASPAQAAQDADAIFVMVGDDVASQAMWMGPDGVLSTDLRPGTLAIECSTLSHDWVEDLSSAAKNKGLDYLDCPVTGLPDAAANGQLTLFLGGEPSTIEKARPYLESISSNQLHFGAIGSGTAYKLIVNLMGSIQIAAAAEGLITAERAGLDLNLVAKALGMGGCGSPQVARNAPLMVKGNHEKDVLFSTKWRLKDTDYGLKYAHKLGLSPQIAAATLDAFQAAMDDGYAASAETKVIDALRKRLPASKG</sequence>
<keyword evidence="7" id="KW-1185">Reference proteome</keyword>
<gene>
    <name evidence="6" type="ORF">WH95_01390</name>
</gene>
<dbReference type="PANTHER" id="PTHR43060">
    <property type="entry name" value="3-HYDROXYISOBUTYRATE DEHYDROGENASE-LIKE 1, MITOCHONDRIAL-RELATED"/>
    <property type="match status" value="1"/>
</dbReference>
<name>A0A0M2RGR2_9PROT</name>
<dbReference type="PIRSF" id="PIRSF000103">
    <property type="entry name" value="HIBADH"/>
    <property type="match status" value="1"/>
</dbReference>
<keyword evidence="1" id="KW-0560">Oxidoreductase</keyword>
<feature type="active site" evidence="3">
    <location>
        <position position="172"/>
    </location>
</feature>
<evidence type="ECO:0000256" key="3">
    <source>
        <dbReference type="PIRSR" id="PIRSR000103-1"/>
    </source>
</evidence>
<dbReference type="InterPro" id="IPR013328">
    <property type="entry name" value="6PGD_dom2"/>
</dbReference>
<dbReference type="AlphaFoldDB" id="A0A0M2RGR2"/>